<dbReference type="GO" id="GO:0080043">
    <property type="term" value="F:quercetin 3-O-glucosyltransferase activity"/>
    <property type="evidence" value="ECO:0007669"/>
    <property type="project" value="TreeGrafter"/>
</dbReference>
<evidence type="ECO:0000313" key="3">
    <source>
        <dbReference type="EMBL" id="KAJ3686598.1"/>
    </source>
</evidence>
<dbReference type="SUPFAM" id="SSF53756">
    <property type="entry name" value="UDP-Glycosyltransferase/glycogen phosphorylase"/>
    <property type="match status" value="1"/>
</dbReference>
<protein>
    <recommendedName>
        <fullName evidence="2">Glycosyltransferase N-terminal domain-containing protein</fullName>
    </recommendedName>
</protein>
<dbReference type="EMBL" id="JAMRDG010000002">
    <property type="protein sequence ID" value="KAJ3686598.1"/>
    <property type="molecule type" value="Genomic_DNA"/>
</dbReference>
<dbReference type="Gene3D" id="3.40.50.2000">
    <property type="entry name" value="Glycogen Phosphorylase B"/>
    <property type="match status" value="1"/>
</dbReference>
<dbReference type="Pfam" id="PF26168">
    <property type="entry name" value="Glyco_transf_N"/>
    <property type="match status" value="1"/>
</dbReference>
<gene>
    <name evidence="3" type="ORF">LUZ61_015762</name>
</gene>
<organism evidence="3 4">
    <name type="scientific">Rhynchospora tenuis</name>
    <dbReference type="NCBI Taxonomy" id="198213"/>
    <lineage>
        <taxon>Eukaryota</taxon>
        <taxon>Viridiplantae</taxon>
        <taxon>Streptophyta</taxon>
        <taxon>Embryophyta</taxon>
        <taxon>Tracheophyta</taxon>
        <taxon>Spermatophyta</taxon>
        <taxon>Magnoliopsida</taxon>
        <taxon>Liliopsida</taxon>
        <taxon>Poales</taxon>
        <taxon>Cyperaceae</taxon>
        <taxon>Cyperoideae</taxon>
        <taxon>Rhynchosporeae</taxon>
        <taxon>Rhynchospora</taxon>
    </lineage>
</organism>
<dbReference type="Proteomes" id="UP001210211">
    <property type="component" value="Unassembled WGS sequence"/>
</dbReference>
<evidence type="ECO:0000313" key="4">
    <source>
        <dbReference type="Proteomes" id="UP001210211"/>
    </source>
</evidence>
<evidence type="ECO:0000256" key="1">
    <source>
        <dbReference type="ARBA" id="ARBA00009995"/>
    </source>
</evidence>
<dbReference type="GO" id="GO:0080044">
    <property type="term" value="F:quercetin 7-O-glucosyltransferase activity"/>
    <property type="evidence" value="ECO:0007669"/>
    <property type="project" value="TreeGrafter"/>
</dbReference>
<keyword evidence="4" id="KW-1185">Reference proteome</keyword>
<accession>A0AAD6EJ79</accession>
<comment type="caution">
    <text evidence="3">The sequence shown here is derived from an EMBL/GenBank/DDBJ whole genome shotgun (WGS) entry which is preliminary data.</text>
</comment>
<feature type="domain" description="Glycosyltransferase N-terminal" evidence="2">
    <location>
        <begin position="7"/>
        <end position="97"/>
    </location>
</feature>
<dbReference type="PANTHER" id="PTHR11926">
    <property type="entry name" value="GLUCOSYL/GLUCURONOSYL TRANSFERASES"/>
    <property type="match status" value="1"/>
</dbReference>
<comment type="similarity">
    <text evidence="1">Belongs to the UDP-glycosyltransferase family.</text>
</comment>
<name>A0AAD6EJ79_9POAL</name>
<evidence type="ECO:0000259" key="2">
    <source>
        <dbReference type="Pfam" id="PF26168"/>
    </source>
</evidence>
<sequence length="184" mass="20557">MSAPPHVLVLPWPMQGHIVPLMHLSHVLADNGFKITFVNTEDNHNRIVSAGTHADRFHMISIPDGLGPEEQRFGPRLVDAIEYNLPSQLENLIRKINKEGNEKITFLIVDGAMGWAVEVAERLGLRSVVFSPHSATFLAIVLIFQSSGKLAWLTKTVRQNFLSLLSVGQNLELETFTICIINRL</sequence>
<dbReference type="AlphaFoldDB" id="A0AAD6EJ79"/>
<proteinExistence type="inferred from homology"/>
<reference evidence="3 4" key="1">
    <citation type="journal article" date="2022" name="Cell">
        <title>Repeat-based holocentromeres influence genome architecture and karyotype evolution.</title>
        <authorList>
            <person name="Hofstatter P.G."/>
            <person name="Thangavel G."/>
            <person name="Lux T."/>
            <person name="Neumann P."/>
            <person name="Vondrak T."/>
            <person name="Novak P."/>
            <person name="Zhang M."/>
            <person name="Costa L."/>
            <person name="Castellani M."/>
            <person name="Scott A."/>
            <person name="Toegelov H."/>
            <person name="Fuchs J."/>
            <person name="Mata-Sucre Y."/>
            <person name="Dias Y."/>
            <person name="Vanzela A.L.L."/>
            <person name="Huettel B."/>
            <person name="Almeida C.C.S."/>
            <person name="Simkova H."/>
            <person name="Souza G."/>
            <person name="Pedrosa-Harand A."/>
            <person name="Macas J."/>
            <person name="Mayer K.F.X."/>
            <person name="Houben A."/>
            <person name="Marques A."/>
        </authorList>
    </citation>
    <scope>NUCLEOTIDE SEQUENCE [LARGE SCALE GENOMIC DNA]</scope>
    <source>
        <strain evidence="3">RhyTen1mFocal</strain>
    </source>
</reference>
<dbReference type="PANTHER" id="PTHR11926:SF1412">
    <property type="entry name" value="UDP-GLYCOSYLTRANSFERASE 83A1-LIKE"/>
    <property type="match status" value="1"/>
</dbReference>
<dbReference type="InterPro" id="IPR058980">
    <property type="entry name" value="Glyco_transf_N"/>
</dbReference>